<sequence length="769" mass="87243">MAILLRSILKNETLFKALSKPQFVSPLIVSRNFTSEEAHKKPLSVFFEEAVGLRPKSETSEIEEEGNELKRKLLELERKLIELKKSEPVRKKKQKGRIVISEKTEQNEKRNNLYKLFKGDEEKEMKKHSREKEDVIRVYKELPIEMVSFVRLLHKEGYLNKANFITGEKLDMGNLDEEYARTFVKFAAERFGKDYQEIAKWLSGSDLKTIVLFGCPSLEKRAVFAAKTLRNFFDIHENNVCEKCVLKEKCKFPNQSVWDGKTKHLHLSVVMKVITLYPLDLTHPKLQVPQESFDEFSEFVSHVDLNTEETMSVERSFEAWEEVQRHGQDLADRLAQGFNGLVQINPPSFPWPNHHNSKLFDLEFSGQHFGIKDSKFSIHQPIDGVSAILDIGNKIGQAGVDFGAGLNVMVQQFFRRLPVPFRHDENPSVFTERDTVRRSHKAYVDTKEDSRLSKTDTASSVTVSEEKVTEFDLRTIGLHRRPKGTVELSSSYESRTSDMEHSLAARGDLWRVEASTSSSPARDDSSSLFLLQLGPLLFLRDSTLLLPVHLSKQHILWYGYDRKKGMHSLCPALWSKHRRWLMMSMLCLNPLDCSFVDLQFPNGQLTYVSGEGVTTSVFVPLCGGLLQAQGQYPGEMRFSFSCKSKQGTRITPMVNWPDKSFALGVSQALAWRRSGLMLKPAIQLSVCSTFGGSNPGIKTEVIHSLNDHINMICGCAFTAHPSAFASVSLGRSKWNGNIGRTGIVVRADTPLPNVARPSFSIQINNAFEF</sequence>
<dbReference type="AlphaFoldDB" id="A0A8S1ZP37"/>
<evidence type="ECO:0000313" key="2">
    <source>
        <dbReference type="EMBL" id="CAE5960120.1"/>
    </source>
</evidence>
<evidence type="ECO:0000313" key="3">
    <source>
        <dbReference type="Proteomes" id="UP000682877"/>
    </source>
</evidence>
<proteinExistence type="predicted"/>
<keyword evidence="1" id="KW-0175">Coiled coil</keyword>
<dbReference type="PANTHER" id="PTHR34541:SF4">
    <property type="entry name" value="EPSTEIN-BARR NUCLEAR ANTIGEN"/>
    <property type="match status" value="1"/>
</dbReference>
<keyword evidence="3" id="KW-1185">Reference proteome</keyword>
<accession>A0A8S1ZP37</accession>
<feature type="coiled-coil region" evidence="1">
    <location>
        <begin position="59"/>
        <end position="86"/>
    </location>
</feature>
<name>A0A8S1ZP37_ARAAE</name>
<evidence type="ECO:0000256" key="1">
    <source>
        <dbReference type="SAM" id="Coils"/>
    </source>
</evidence>
<dbReference type="Proteomes" id="UP000682877">
    <property type="component" value="Chromosome 1"/>
</dbReference>
<reference evidence="2" key="1">
    <citation type="submission" date="2021-01" db="EMBL/GenBank/DDBJ databases">
        <authorList>
            <person name="Bezrukov I."/>
        </authorList>
    </citation>
    <scope>NUCLEOTIDE SEQUENCE</scope>
</reference>
<dbReference type="EMBL" id="LR999451">
    <property type="protein sequence ID" value="CAE5960120.1"/>
    <property type="molecule type" value="Genomic_DNA"/>
</dbReference>
<organism evidence="2 3">
    <name type="scientific">Arabidopsis arenosa</name>
    <name type="common">Sand rock-cress</name>
    <name type="synonym">Cardaminopsis arenosa</name>
    <dbReference type="NCBI Taxonomy" id="38785"/>
    <lineage>
        <taxon>Eukaryota</taxon>
        <taxon>Viridiplantae</taxon>
        <taxon>Streptophyta</taxon>
        <taxon>Embryophyta</taxon>
        <taxon>Tracheophyta</taxon>
        <taxon>Spermatophyta</taxon>
        <taxon>Magnoliopsida</taxon>
        <taxon>eudicotyledons</taxon>
        <taxon>Gunneridae</taxon>
        <taxon>Pentapetalae</taxon>
        <taxon>rosids</taxon>
        <taxon>malvids</taxon>
        <taxon>Brassicales</taxon>
        <taxon>Brassicaceae</taxon>
        <taxon>Camelineae</taxon>
        <taxon>Arabidopsis</taxon>
    </lineage>
</organism>
<dbReference type="PANTHER" id="PTHR34541">
    <property type="entry name" value="OS01G0729900 PROTEIN"/>
    <property type="match status" value="1"/>
</dbReference>
<gene>
    <name evidence="2" type="ORF">AARE701A_LOCUS3579</name>
</gene>
<protein>
    <submittedName>
        <fullName evidence="2">Uncharacterized protein</fullName>
    </submittedName>
</protein>